<evidence type="ECO:0000313" key="14">
    <source>
        <dbReference type="Proteomes" id="UP000488956"/>
    </source>
</evidence>
<reference evidence="8 9" key="1">
    <citation type="submission" date="2018-08" db="EMBL/GenBank/DDBJ databases">
        <title>Genomic investigation of the strawberry pathogen Phytophthora fragariae indicates pathogenicity is determined by transcriptional variation in three key races.</title>
        <authorList>
            <person name="Adams T.M."/>
            <person name="Armitage A.D."/>
            <person name="Sobczyk M.K."/>
            <person name="Bates H.J."/>
            <person name="Dunwell J.M."/>
            <person name="Nellist C.F."/>
            <person name="Harrison R.J."/>
        </authorList>
    </citation>
    <scope>NUCLEOTIDE SEQUENCE [LARGE SCALE GENOMIC DNA]</scope>
    <source>
        <strain evidence="6 9">A4</strain>
        <strain evidence="5 10">BC-1</strain>
        <strain evidence="4 11">NOV-5</strain>
        <strain evidence="3 12">NOV-71</strain>
        <strain evidence="7 13">NOV-77</strain>
        <strain evidence="1 8">NOV-9</strain>
        <strain evidence="2 14">ONT-3</strain>
    </source>
</reference>
<evidence type="ECO:0000313" key="9">
    <source>
        <dbReference type="Proteomes" id="UP000437068"/>
    </source>
</evidence>
<evidence type="ECO:0000313" key="3">
    <source>
        <dbReference type="EMBL" id="KAE9063039.1"/>
    </source>
</evidence>
<proteinExistence type="predicted"/>
<dbReference type="Proteomes" id="UP000440732">
    <property type="component" value="Unassembled WGS sequence"/>
</dbReference>
<evidence type="ECO:0000313" key="8">
    <source>
        <dbReference type="Proteomes" id="UP000429523"/>
    </source>
</evidence>
<evidence type="ECO:0000313" key="6">
    <source>
        <dbReference type="EMBL" id="KAE9260855.1"/>
    </source>
</evidence>
<dbReference type="Proteomes" id="UP000486351">
    <property type="component" value="Unassembled WGS sequence"/>
</dbReference>
<gene>
    <name evidence="6" type="ORF">PF001_g32598</name>
    <name evidence="5" type="ORF">PF002_g16737</name>
    <name evidence="4" type="ORF">PF006_g14182</name>
    <name evidence="3" type="ORF">PF007_g29692</name>
    <name evidence="7" type="ORF">PF008_g31310</name>
    <name evidence="1" type="ORF">PF009_g32655</name>
    <name evidence="2" type="ORF">PF010_g32358</name>
</gene>
<dbReference type="EMBL" id="QXGF01008235">
    <property type="protein sequence ID" value="KAE8917024.1"/>
    <property type="molecule type" value="Genomic_DNA"/>
</dbReference>
<accession>A0A6A3TKI1</accession>
<dbReference type="Proteomes" id="UP000429523">
    <property type="component" value="Unassembled WGS sequence"/>
</dbReference>
<protein>
    <submittedName>
        <fullName evidence="4">Uncharacterized protein</fullName>
    </submittedName>
</protein>
<evidence type="ECO:0000313" key="7">
    <source>
        <dbReference type="EMBL" id="KAE9267647.1"/>
    </source>
</evidence>
<evidence type="ECO:0000313" key="11">
    <source>
        <dbReference type="Proteomes" id="UP000440732"/>
    </source>
</evidence>
<evidence type="ECO:0000313" key="2">
    <source>
        <dbReference type="EMBL" id="KAE9054863.1"/>
    </source>
</evidence>
<dbReference type="Proteomes" id="UP000488956">
    <property type="component" value="Unassembled WGS sequence"/>
</dbReference>
<dbReference type="EMBL" id="QXFX01009210">
    <property type="protein sequence ID" value="KAE9054863.1"/>
    <property type="molecule type" value="Genomic_DNA"/>
</dbReference>
<evidence type="ECO:0000313" key="1">
    <source>
        <dbReference type="EMBL" id="KAE8917024.1"/>
    </source>
</evidence>
<evidence type="ECO:0000313" key="4">
    <source>
        <dbReference type="EMBL" id="KAE9137417.1"/>
    </source>
</evidence>
<comment type="caution">
    <text evidence="4">The sequence shown here is derived from an EMBL/GenBank/DDBJ whole genome shotgun (WGS) entry which is preliminary data.</text>
</comment>
<dbReference type="EMBL" id="QXGD01001003">
    <property type="protein sequence ID" value="KAE9217654.1"/>
    <property type="molecule type" value="Genomic_DNA"/>
</dbReference>
<evidence type="ECO:0000313" key="13">
    <source>
        <dbReference type="Proteomes" id="UP000486351"/>
    </source>
</evidence>
<dbReference type="Proteomes" id="UP000441208">
    <property type="component" value="Unassembled WGS sequence"/>
</dbReference>
<dbReference type="EMBL" id="QXFZ01004768">
    <property type="protein sequence ID" value="KAE9063039.1"/>
    <property type="molecule type" value="Genomic_DNA"/>
</dbReference>
<name>A0A6A3TKI1_9STRA</name>
<evidence type="ECO:0000313" key="10">
    <source>
        <dbReference type="Proteomes" id="UP000440367"/>
    </source>
</evidence>
<evidence type="ECO:0000313" key="5">
    <source>
        <dbReference type="EMBL" id="KAE9217654.1"/>
    </source>
</evidence>
<dbReference type="EMBL" id="QXGE01009335">
    <property type="protein sequence ID" value="KAE9260855.1"/>
    <property type="molecule type" value="Genomic_DNA"/>
</dbReference>
<evidence type="ECO:0000313" key="12">
    <source>
        <dbReference type="Proteomes" id="UP000441208"/>
    </source>
</evidence>
<dbReference type="EMBL" id="QXGA01000878">
    <property type="protein sequence ID" value="KAE9137417.1"/>
    <property type="molecule type" value="Genomic_DNA"/>
</dbReference>
<dbReference type="Proteomes" id="UP000440367">
    <property type="component" value="Unassembled WGS sequence"/>
</dbReference>
<sequence>MRSRRTSHRVASSFASLSTLLGRGQVALRTSAPGLLSTWTRFVHVRLVPC</sequence>
<organism evidence="4 11">
    <name type="scientific">Phytophthora fragariae</name>
    <dbReference type="NCBI Taxonomy" id="53985"/>
    <lineage>
        <taxon>Eukaryota</taxon>
        <taxon>Sar</taxon>
        <taxon>Stramenopiles</taxon>
        <taxon>Oomycota</taxon>
        <taxon>Peronosporomycetes</taxon>
        <taxon>Peronosporales</taxon>
        <taxon>Peronosporaceae</taxon>
        <taxon>Phytophthora</taxon>
    </lineage>
</organism>
<dbReference type="AlphaFoldDB" id="A0A6A3TKI1"/>
<dbReference type="EMBL" id="QXFY01006815">
    <property type="protein sequence ID" value="KAE9267647.1"/>
    <property type="molecule type" value="Genomic_DNA"/>
</dbReference>
<dbReference type="Proteomes" id="UP000437068">
    <property type="component" value="Unassembled WGS sequence"/>
</dbReference>